<dbReference type="GeneID" id="92850514"/>
<organism evidence="1 2">
    <name type="scientific">Collinsella aerofaciens</name>
    <dbReference type="NCBI Taxonomy" id="74426"/>
    <lineage>
        <taxon>Bacteria</taxon>
        <taxon>Bacillati</taxon>
        <taxon>Actinomycetota</taxon>
        <taxon>Coriobacteriia</taxon>
        <taxon>Coriobacteriales</taxon>
        <taxon>Coriobacteriaceae</taxon>
        <taxon>Collinsella</taxon>
    </lineage>
</organism>
<gene>
    <name evidence="1" type="ORF">CKJAJONC_01674</name>
</gene>
<dbReference type="AlphaFoldDB" id="A0A381K289"/>
<name>A0A381K289_9ACTN</name>
<accession>A0A381K289</accession>
<protein>
    <submittedName>
        <fullName evidence="1">Uncharacterized protein</fullName>
    </submittedName>
</protein>
<evidence type="ECO:0000313" key="1">
    <source>
        <dbReference type="EMBL" id="VWL94659.1"/>
    </source>
</evidence>
<evidence type="ECO:0000313" key="2">
    <source>
        <dbReference type="Proteomes" id="UP000368032"/>
    </source>
</evidence>
<reference evidence="1 2" key="1">
    <citation type="submission" date="2019-10" db="EMBL/GenBank/DDBJ databases">
        <authorList>
            <person name="Wolf R A."/>
        </authorList>
    </citation>
    <scope>NUCLEOTIDE SEQUENCE [LARGE SCALE GENOMIC DNA]</scope>
    <source>
        <strain evidence="1">Collinsella_aerofaciens_DSM_13712</strain>
    </source>
</reference>
<proteinExistence type="predicted"/>
<dbReference type="EMBL" id="CABWIF010000013">
    <property type="protein sequence ID" value="VWL94659.1"/>
    <property type="molecule type" value="Genomic_DNA"/>
</dbReference>
<dbReference type="RefSeq" id="WP_006235186.1">
    <property type="nucleotide sequence ID" value="NZ_CABKPD010000019.1"/>
</dbReference>
<dbReference type="Proteomes" id="UP000368032">
    <property type="component" value="Unassembled WGS sequence"/>
</dbReference>
<sequence length="80" mass="8951">MHLADDPKTDAISAGINLRHVGTKRIMSRLDVQILTGIGQSSAIKLMKSTHHCFSIANQYFVMEEDLFDYFHKLAEGASE</sequence>